<name>A0A8S1GWB3_9PELO</name>
<accession>A0A8S1GWB3</accession>
<feature type="region of interest" description="Disordered" evidence="1">
    <location>
        <begin position="66"/>
        <end position="97"/>
    </location>
</feature>
<proteinExistence type="predicted"/>
<dbReference type="AlphaFoldDB" id="A0A8S1GWB3"/>
<gene>
    <name evidence="2" type="ORF">CAUJ_LOCUS3081</name>
</gene>
<dbReference type="OrthoDB" id="5830545at2759"/>
<organism evidence="2 3">
    <name type="scientific">Caenorhabditis auriculariae</name>
    <dbReference type="NCBI Taxonomy" id="2777116"/>
    <lineage>
        <taxon>Eukaryota</taxon>
        <taxon>Metazoa</taxon>
        <taxon>Ecdysozoa</taxon>
        <taxon>Nematoda</taxon>
        <taxon>Chromadorea</taxon>
        <taxon>Rhabditida</taxon>
        <taxon>Rhabditina</taxon>
        <taxon>Rhabditomorpha</taxon>
        <taxon>Rhabditoidea</taxon>
        <taxon>Rhabditidae</taxon>
        <taxon>Peloderinae</taxon>
        <taxon>Caenorhabditis</taxon>
    </lineage>
</organism>
<protein>
    <submittedName>
        <fullName evidence="2">Uncharacterized protein</fullName>
    </submittedName>
</protein>
<dbReference type="EMBL" id="CAJGYM010000006">
    <property type="protein sequence ID" value="CAD6187162.1"/>
    <property type="molecule type" value="Genomic_DNA"/>
</dbReference>
<evidence type="ECO:0000256" key="1">
    <source>
        <dbReference type="SAM" id="MobiDB-lite"/>
    </source>
</evidence>
<comment type="caution">
    <text evidence="2">The sequence shown here is derived from an EMBL/GenBank/DDBJ whole genome shotgun (WGS) entry which is preliminary data.</text>
</comment>
<evidence type="ECO:0000313" key="3">
    <source>
        <dbReference type="Proteomes" id="UP000835052"/>
    </source>
</evidence>
<sequence>MHSNRPDLLSIEPSASKPSLLSSYWSLNVQVQNNERLDLDVKGSSQMSLPEAHVDEQPTQLRTTRSLTDISGNCEREEDFEEQTKTQPPPQTKDNASCRVADWLTKLNVSK</sequence>
<dbReference type="Proteomes" id="UP000835052">
    <property type="component" value="Unassembled WGS sequence"/>
</dbReference>
<keyword evidence="3" id="KW-1185">Reference proteome</keyword>
<evidence type="ECO:0000313" key="2">
    <source>
        <dbReference type="EMBL" id="CAD6187162.1"/>
    </source>
</evidence>
<reference evidence="2" key="1">
    <citation type="submission" date="2020-10" db="EMBL/GenBank/DDBJ databases">
        <authorList>
            <person name="Kikuchi T."/>
        </authorList>
    </citation>
    <scope>NUCLEOTIDE SEQUENCE</scope>
    <source>
        <strain evidence="2">NKZ352</strain>
    </source>
</reference>